<comment type="caution">
    <text evidence="2">The sequence shown here is derived from an EMBL/GenBank/DDBJ whole genome shotgun (WGS) entry which is preliminary data.</text>
</comment>
<evidence type="ECO:0000259" key="1">
    <source>
        <dbReference type="Pfam" id="PF12680"/>
    </source>
</evidence>
<dbReference type="SUPFAM" id="SSF54427">
    <property type="entry name" value="NTF2-like"/>
    <property type="match status" value="1"/>
</dbReference>
<dbReference type="InterPro" id="IPR037401">
    <property type="entry name" value="SnoaL-like"/>
</dbReference>
<dbReference type="Gene3D" id="3.10.450.50">
    <property type="match status" value="1"/>
</dbReference>
<dbReference type="InterPro" id="IPR032710">
    <property type="entry name" value="NTF2-like_dom_sf"/>
</dbReference>
<reference evidence="2 3" key="1">
    <citation type="journal article" date="2015" name="Genome Biol. Evol.">
        <title>Comparative Genomics of a Bacterivorous Green Alga Reveals Evolutionary Causalities and Consequences of Phago-Mixotrophic Mode of Nutrition.</title>
        <authorList>
            <person name="Burns J.A."/>
            <person name="Paasch A."/>
            <person name="Narechania A."/>
            <person name="Kim E."/>
        </authorList>
    </citation>
    <scope>NUCLEOTIDE SEQUENCE [LARGE SCALE GENOMIC DNA]</scope>
    <source>
        <strain evidence="2 3">PLY_AMNH</strain>
    </source>
</reference>
<feature type="domain" description="SnoaL-like" evidence="1">
    <location>
        <begin position="422"/>
        <end position="524"/>
    </location>
</feature>
<accession>A0AAE0L7Y0</accession>
<sequence length="540" mass="57490">MLLALQAEKFLSCNVERTLNNKPKHTHTNLVIKSVIKRHYSDNLLPESELQMSGQMADPEGMILFAGHDPGAVNHTRPVMELAEASGASVRFAAMRPALGEPPFAGRSAAEGILDDAEAAAEASGIHLALCVCGLSTNRAELELVAAAKDRSLPVALVIDFAPGHRLSGVSAIPDLAFATNPLAAAAVEAEGLQCFVAGSAYLEQLSNDAAPPAMDAPAVRSEYKLAADAVLVPLFLAPDDMVPDAPTATVACLTHVAEAFATLKGEAELALVIRPHPRWELPTRDAVRQAVPRLAVPAVLDESPSAIDNKSLYKASYATLTLGSTVSVESMAYGTRSAFVQIGWDPSKIEAIMYTLPVPRLTSCEALLGFLAESLTLKRSGETDCCGPFDVEGCCGAAHRTWERLKGLCPSGATAAVAVAKEYVARSNAHDLDGCARMMTEDVEAYGAQGLDAVRAIMADFYSAHSGLHYACSGFRALSSAKERTADAARFVFLRTWTQVDGQSFKRKGVETLYFRDGLVVRIEVALLPEFSPEMSLDS</sequence>
<gene>
    <name evidence="2" type="ORF">CYMTET_16633</name>
</gene>
<evidence type="ECO:0000313" key="3">
    <source>
        <dbReference type="Proteomes" id="UP001190700"/>
    </source>
</evidence>
<keyword evidence="3" id="KW-1185">Reference proteome</keyword>
<name>A0AAE0L7Y0_9CHLO</name>
<dbReference type="Proteomes" id="UP001190700">
    <property type="component" value="Unassembled WGS sequence"/>
</dbReference>
<dbReference type="AlphaFoldDB" id="A0AAE0L7Y0"/>
<organism evidence="2 3">
    <name type="scientific">Cymbomonas tetramitiformis</name>
    <dbReference type="NCBI Taxonomy" id="36881"/>
    <lineage>
        <taxon>Eukaryota</taxon>
        <taxon>Viridiplantae</taxon>
        <taxon>Chlorophyta</taxon>
        <taxon>Pyramimonadophyceae</taxon>
        <taxon>Pyramimonadales</taxon>
        <taxon>Pyramimonadaceae</taxon>
        <taxon>Cymbomonas</taxon>
    </lineage>
</organism>
<dbReference type="EMBL" id="LGRX02007342">
    <property type="protein sequence ID" value="KAK3275222.1"/>
    <property type="molecule type" value="Genomic_DNA"/>
</dbReference>
<dbReference type="Pfam" id="PF12680">
    <property type="entry name" value="SnoaL_2"/>
    <property type="match status" value="1"/>
</dbReference>
<protein>
    <recommendedName>
        <fullName evidence="1">SnoaL-like domain-containing protein</fullName>
    </recommendedName>
</protein>
<proteinExistence type="predicted"/>
<evidence type="ECO:0000313" key="2">
    <source>
        <dbReference type="EMBL" id="KAK3275222.1"/>
    </source>
</evidence>